<evidence type="ECO:0000313" key="3">
    <source>
        <dbReference type="Proteomes" id="UP000019202"/>
    </source>
</evidence>
<accession>W1J0V1</accession>
<comment type="caution">
    <text evidence="2">The sequence shown here is derived from an EMBL/GenBank/DDBJ whole genome shotgun (WGS) entry which is preliminary data.</text>
</comment>
<dbReference type="Proteomes" id="UP000019202">
    <property type="component" value="Unassembled WGS sequence"/>
</dbReference>
<keyword evidence="3" id="KW-1185">Reference proteome</keyword>
<evidence type="ECO:0000259" key="1">
    <source>
        <dbReference type="Pfam" id="PF00903"/>
    </source>
</evidence>
<dbReference type="InterPro" id="IPR004360">
    <property type="entry name" value="Glyas_Fos-R_dOase_dom"/>
</dbReference>
<dbReference type="EMBL" id="CBXF010000105">
    <property type="protein sequence ID" value="CDL84349.1"/>
    <property type="molecule type" value="Genomic_DNA"/>
</dbReference>
<name>W1J0V1_9GAMM</name>
<organism evidence="2 3">
    <name type="scientific">Xenorhabdus szentirmaii DSM 16338</name>
    <dbReference type="NCBI Taxonomy" id="1427518"/>
    <lineage>
        <taxon>Bacteria</taxon>
        <taxon>Pseudomonadati</taxon>
        <taxon>Pseudomonadota</taxon>
        <taxon>Gammaproteobacteria</taxon>
        <taxon>Enterobacterales</taxon>
        <taxon>Morganellaceae</taxon>
        <taxon>Xenorhabdus</taxon>
    </lineage>
</organism>
<dbReference type="GeneID" id="97127221"/>
<dbReference type="AlphaFoldDB" id="W1J0V1"/>
<feature type="domain" description="Glyoxalase/fosfomycin resistance/dioxygenase" evidence="1">
    <location>
        <begin position="2"/>
        <end position="33"/>
    </location>
</feature>
<protein>
    <submittedName>
        <fullName evidence="2">Glyoxylase family protein</fullName>
    </submittedName>
</protein>
<gene>
    <name evidence="2" type="ORF">XSR1_450021</name>
</gene>
<evidence type="ECO:0000313" key="2">
    <source>
        <dbReference type="EMBL" id="CDL84349.1"/>
    </source>
</evidence>
<dbReference type="STRING" id="1427518.XSR1_450021"/>
<dbReference type="RefSeq" id="WP_368656212.1">
    <property type="nucleotide sequence ID" value="NZ_CAWLWS010000105.1"/>
</dbReference>
<sequence length="43" mass="5141">MKLGYIIIYVESVSKTVEFYEKAFGFQRKFIISIISYDYSEPH</sequence>
<dbReference type="SUPFAM" id="SSF54593">
    <property type="entry name" value="Glyoxalase/Bleomycin resistance protein/Dihydroxybiphenyl dioxygenase"/>
    <property type="match status" value="1"/>
</dbReference>
<proteinExistence type="predicted"/>
<dbReference type="InterPro" id="IPR029068">
    <property type="entry name" value="Glyas_Bleomycin-R_OHBP_Dase"/>
</dbReference>
<dbReference type="Pfam" id="PF00903">
    <property type="entry name" value="Glyoxalase"/>
    <property type="match status" value="1"/>
</dbReference>
<reference evidence="2" key="1">
    <citation type="submission" date="2013-11" db="EMBL/GenBank/DDBJ databases">
        <title>Draft genome sequence and annotation of the entomopathogenic bacteria, Xenorhabdus cabanillasi strain JM26 and Xenorhabdus szentirmai strain DSM 16338.</title>
        <authorList>
            <person name="Gualtieri M."/>
            <person name="Ogier J.C."/>
            <person name="Pages S."/>
            <person name="Givaudan A."/>
            <person name="Gaudriault S."/>
        </authorList>
    </citation>
    <scope>NUCLEOTIDE SEQUENCE [LARGE SCALE GENOMIC DNA]</scope>
    <source>
        <strain evidence="2">DSM 16338</strain>
    </source>
</reference>